<gene>
    <name evidence="4" type="ORF">Tci_041322</name>
</gene>
<dbReference type="GO" id="GO:0016020">
    <property type="term" value="C:membrane"/>
    <property type="evidence" value="ECO:0007669"/>
    <property type="project" value="TreeGrafter"/>
</dbReference>
<sequence>MKVERGMRVPVCGSVGWSAGSGKSSFLCCILGEIPEVSCEMKVERGMRVPVCGSVGWSAGSGKSSFLCCILGEIPEVSCEVQIFGSAAYVSQSSWIQLGNSKVMFYMGIQWIRQSINLSGGQKQKVKLARALYQDADIYLLDDAFSAVDAHTGSELFKNT</sequence>
<proteinExistence type="predicted"/>
<feature type="domain" description="ABC transporter" evidence="3">
    <location>
        <begin position="114"/>
        <end position="145"/>
    </location>
</feature>
<dbReference type="PANTHER" id="PTHR24223:SF189">
    <property type="entry name" value="ABC TRANSPORTER C FAMILY MEMBER 5"/>
    <property type="match status" value="1"/>
</dbReference>
<dbReference type="PANTHER" id="PTHR24223">
    <property type="entry name" value="ATP-BINDING CASSETTE SUB-FAMILY C"/>
    <property type="match status" value="1"/>
</dbReference>
<dbReference type="EMBL" id="BKCJ010005917">
    <property type="protein sequence ID" value="GEU69344.1"/>
    <property type="molecule type" value="Genomic_DNA"/>
</dbReference>
<evidence type="ECO:0000256" key="2">
    <source>
        <dbReference type="ARBA" id="ARBA00022840"/>
    </source>
</evidence>
<dbReference type="InterPro" id="IPR003439">
    <property type="entry name" value="ABC_transporter-like_ATP-bd"/>
</dbReference>
<evidence type="ECO:0000256" key="1">
    <source>
        <dbReference type="ARBA" id="ARBA00022741"/>
    </source>
</evidence>
<dbReference type="AlphaFoldDB" id="A0A6L2M9V7"/>
<dbReference type="SUPFAM" id="SSF52540">
    <property type="entry name" value="P-loop containing nucleoside triphosphate hydrolases"/>
    <property type="match status" value="1"/>
</dbReference>
<dbReference type="InterPro" id="IPR027417">
    <property type="entry name" value="P-loop_NTPase"/>
</dbReference>
<dbReference type="Gene3D" id="3.40.50.300">
    <property type="entry name" value="P-loop containing nucleotide triphosphate hydrolases"/>
    <property type="match status" value="2"/>
</dbReference>
<evidence type="ECO:0000259" key="3">
    <source>
        <dbReference type="Pfam" id="PF00005"/>
    </source>
</evidence>
<dbReference type="GO" id="GO:0016887">
    <property type="term" value="F:ATP hydrolysis activity"/>
    <property type="evidence" value="ECO:0007669"/>
    <property type="project" value="InterPro"/>
</dbReference>
<evidence type="ECO:0000313" key="4">
    <source>
        <dbReference type="EMBL" id="GEU69344.1"/>
    </source>
</evidence>
<organism evidence="4">
    <name type="scientific">Tanacetum cinerariifolium</name>
    <name type="common">Dalmatian daisy</name>
    <name type="synonym">Chrysanthemum cinerariifolium</name>
    <dbReference type="NCBI Taxonomy" id="118510"/>
    <lineage>
        <taxon>Eukaryota</taxon>
        <taxon>Viridiplantae</taxon>
        <taxon>Streptophyta</taxon>
        <taxon>Embryophyta</taxon>
        <taxon>Tracheophyta</taxon>
        <taxon>Spermatophyta</taxon>
        <taxon>Magnoliopsida</taxon>
        <taxon>eudicotyledons</taxon>
        <taxon>Gunneridae</taxon>
        <taxon>Pentapetalae</taxon>
        <taxon>asterids</taxon>
        <taxon>campanulids</taxon>
        <taxon>Asterales</taxon>
        <taxon>Asteraceae</taxon>
        <taxon>Asteroideae</taxon>
        <taxon>Anthemideae</taxon>
        <taxon>Anthemidinae</taxon>
        <taxon>Tanacetum</taxon>
    </lineage>
</organism>
<dbReference type="GO" id="GO:0005524">
    <property type="term" value="F:ATP binding"/>
    <property type="evidence" value="ECO:0007669"/>
    <property type="project" value="UniProtKB-KW"/>
</dbReference>
<reference evidence="4" key="1">
    <citation type="journal article" date="2019" name="Sci. Rep.">
        <title>Draft genome of Tanacetum cinerariifolium, the natural source of mosquito coil.</title>
        <authorList>
            <person name="Yamashiro T."/>
            <person name="Shiraishi A."/>
            <person name="Satake H."/>
            <person name="Nakayama K."/>
        </authorList>
    </citation>
    <scope>NUCLEOTIDE SEQUENCE</scope>
</reference>
<keyword evidence="2" id="KW-0067">ATP-binding</keyword>
<dbReference type="GO" id="GO:0042626">
    <property type="term" value="F:ATPase-coupled transmembrane transporter activity"/>
    <property type="evidence" value="ECO:0007669"/>
    <property type="project" value="TreeGrafter"/>
</dbReference>
<name>A0A6L2M9V7_TANCI</name>
<dbReference type="Pfam" id="PF00005">
    <property type="entry name" value="ABC_tran"/>
    <property type="match status" value="1"/>
</dbReference>
<dbReference type="InterPro" id="IPR050173">
    <property type="entry name" value="ABC_transporter_C-like"/>
</dbReference>
<comment type="caution">
    <text evidence="4">The sequence shown here is derived from an EMBL/GenBank/DDBJ whole genome shotgun (WGS) entry which is preliminary data.</text>
</comment>
<accession>A0A6L2M9V7</accession>
<keyword evidence="1" id="KW-0547">Nucleotide-binding</keyword>
<protein>
    <submittedName>
        <fullName evidence="4">ABC transporter C family member 5</fullName>
    </submittedName>
</protein>